<dbReference type="Gene3D" id="3.10.100.10">
    <property type="entry name" value="Mannose-Binding Protein A, subunit A"/>
    <property type="match status" value="1"/>
</dbReference>
<name>A0AA36GKU8_CYLNA</name>
<evidence type="ECO:0000256" key="1">
    <source>
        <dbReference type="ARBA" id="ARBA00023157"/>
    </source>
</evidence>
<protein>
    <recommendedName>
        <fullName evidence="3">C-type lectin domain-containing protein</fullName>
    </recommendedName>
</protein>
<dbReference type="InterPro" id="IPR001304">
    <property type="entry name" value="C-type_lectin-like"/>
</dbReference>
<dbReference type="SMART" id="SM00034">
    <property type="entry name" value="CLECT"/>
    <property type="match status" value="1"/>
</dbReference>
<dbReference type="PROSITE" id="PS00615">
    <property type="entry name" value="C_TYPE_LECTIN_1"/>
    <property type="match status" value="1"/>
</dbReference>
<feature type="signal peptide" evidence="2">
    <location>
        <begin position="1"/>
        <end position="43"/>
    </location>
</feature>
<sequence length="338" mass="38688">MTSHLTFLACIMRSSKDASDASVLASRFSMRFLFLLALVLAEAFPGQIQPSIARSNDDVQELVQIKLRPRTITKTIHVEAEGLRPSRNLHDTITNIHIDARGLHPSRSSRPPCRKHRLHNTDESALYDAILEVLRNTDSSGLHDAIAKILDDFMSGRLYRSGSGRRYGSGSRGRYSLYARNHLRSRMRPENQHGYCGSGWTYFNSTNSCYKTLFDETWTAAESICVLLGGHLTSIHSPEENLFVTTLSKANIRRSHWKKATWIGLHQARYPSSTEWTWTDGTKVDYSPFAPGEPNNLARREQCAQLYSDEPHYQQWNDWRCDTKMRNFVCKKKSFPLF</sequence>
<organism evidence="4 5">
    <name type="scientific">Cylicocyclus nassatus</name>
    <name type="common">Nematode worm</name>
    <dbReference type="NCBI Taxonomy" id="53992"/>
    <lineage>
        <taxon>Eukaryota</taxon>
        <taxon>Metazoa</taxon>
        <taxon>Ecdysozoa</taxon>
        <taxon>Nematoda</taxon>
        <taxon>Chromadorea</taxon>
        <taxon>Rhabditida</taxon>
        <taxon>Rhabditina</taxon>
        <taxon>Rhabditomorpha</taxon>
        <taxon>Strongyloidea</taxon>
        <taxon>Strongylidae</taxon>
        <taxon>Cylicocyclus</taxon>
    </lineage>
</organism>
<evidence type="ECO:0000259" key="3">
    <source>
        <dbReference type="PROSITE" id="PS50041"/>
    </source>
</evidence>
<dbReference type="Proteomes" id="UP001176961">
    <property type="component" value="Unassembled WGS sequence"/>
</dbReference>
<reference evidence="4" key="1">
    <citation type="submission" date="2023-07" db="EMBL/GenBank/DDBJ databases">
        <authorList>
            <consortium name="CYATHOMIX"/>
        </authorList>
    </citation>
    <scope>NUCLEOTIDE SEQUENCE</scope>
    <source>
        <strain evidence="4">N/A</strain>
    </source>
</reference>
<evidence type="ECO:0000313" key="5">
    <source>
        <dbReference type="Proteomes" id="UP001176961"/>
    </source>
</evidence>
<gene>
    <name evidence="4" type="ORF">CYNAS_LOCUS5916</name>
</gene>
<keyword evidence="2" id="KW-0732">Signal</keyword>
<dbReference type="SUPFAM" id="SSF56436">
    <property type="entry name" value="C-type lectin-like"/>
    <property type="match status" value="1"/>
</dbReference>
<proteinExistence type="predicted"/>
<evidence type="ECO:0000313" key="4">
    <source>
        <dbReference type="EMBL" id="CAJ0593933.1"/>
    </source>
</evidence>
<dbReference type="AlphaFoldDB" id="A0AA36GKU8"/>
<dbReference type="PROSITE" id="PS50041">
    <property type="entry name" value="C_TYPE_LECTIN_2"/>
    <property type="match status" value="1"/>
</dbReference>
<keyword evidence="5" id="KW-1185">Reference proteome</keyword>
<dbReference type="InterPro" id="IPR050111">
    <property type="entry name" value="C-type_lectin/snaclec_domain"/>
</dbReference>
<comment type="caution">
    <text evidence="4">The sequence shown here is derived from an EMBL/GenBank/DDBJ whole genome shotgun (WGS) entry which is preliminary data.</text>
</comment>
<keyword evidence="1" id="KW-1015">Disulfide bond</keyword>
<accession>A0AA36GKU8</accession>
<dbReference type="EMBL" id="CATQJL010000112">
    <property type="protein sequence ID" value="CAJ0593933.1"/>
    <property type="molecule type" value="Genomic_DNA"/>
</dbReference>
<evidence type="ECO:0000256" key="2">
    <source>
        <dbReference type="SAM" id="SignalP"/>
    </source>
</evidence>
<dbReference type="InterPro" id="IPR016186">
    <property type="entry name" value="C-type_lectin-like/link_sf"/>
</dbReference>
<dbReference type="InterPro" id="IPR016187">
    <property type="entry name" value="CTDL_fold"/>
</dbReference>
<dbReference type="Pfam" id="PF00059">
    <property type="entry name" value="Lectin_C"/>
    <property type="match status" value="1"/>
</dbReference>
<feature type="domain" description="C-type lectin" evidence="3">
    <location>
        <begin position="205"/>
        <end position="325"/>
    </location>
</feature>
<dbReference type="PANTHER" id="PTHR22803">
    <property type="entry name" value="MANNOSE, PHOSPHOLIPASE, LECTIN RECEPTOR RELATED"/>
    <property type="match status" value="1"/>
</dbReference>
<dbReference type="InterPro" id="IPR018378">
    <property type="entry name" value="C-type_lectin_CS"/>
</dbReference>
<feature type="chain" id="PRO_5041445469" description="C-type lectin domain-containing protein" evidence="2">
    <location>
        <begin position="44"/>
        <end position="338"/>
    </location>
</feature>